<dbReference type="PANTHER" id="PTHR33112:SF16">
    <property type="entry name" value="HETEROKARYON INCOMPATIBILITY DOMAIN-CONTAINING PROTEIN"/>
    <property type="match status" value="1"/>
</dbReference>
<evidence type="ECO:0000313" key="3">
    <source>
        <dbReference type="Proteomes" id="UP000799772"/>
    </source>
</evidence>
<comment type="caution">
    <text evidence="2">The sequence shown here is derived from an EMBL/GenBank/DDBJ whole genome shotgun (WGS) entry which is preliminary data.</text>
</comment>
<protein>
    <submittedName>
        <fullName evidence="2">HET-domain-containing protein</fullName>
    </submittedName>
</protein>
<dbReference type="AlphaFoldDB" id="A0A9P4I716"/>
<dbReference type="OrthoDB" id="5125733at2759"/>
<dbReference type="InterPro" id="IPR010730">
    <property type="entry name" value="HET"/>
</dbReference>
<dbReference type="PANTHER" id="PTHR33112">
    <property type="entry name" value="DOMAIN PROTEIN, PUTATIVE-RELATED"/>
    <property type="match status" value="1"/>
</dbReference>
<keyword evidence="3" id="KW-1185">Reference proteome</keyword>
<feature type="domain" description="Heterokaryon incompatibility" evidence="1">
    <location>
        <begin position="204"/>
        <end position="349"/>
    </location>
</feature>
<dbReference type="Proteomes" id="UP000799772">
    <property type="component" value="Unassembled WGS sequence"/>
</dbReference>
<evidence type="ECO:0000259" key="1">
    <source>
        <dbReference type="Pfam" id="PF06985"/>
    </source>
</evidence>
<name>A0A9P4I716_9PEZI</name>
<accession>A0A9P4I716</accession>
<evidence type="ECO:0000313" key="2">
    <source>
        <dbReference type="EMBL" id="KAF2094342.1"/>
    </source>
</evidence>
<organism evidence="2 3">
    <name type="scientific">Rhizodiscina lignyota</name>
    <dbReference type="NCBI Taxonomy" id="1504668"/>
    <lineage>
        <taxon>Eukaryota</taxon>
        <taxon>Fungi</taxon>
        <taxon>Dikarya</taxon>
        <taxon>Ascomycota</taxon>
        <taxon>Pezizomycotina</taxon>
        <taxon>Dothideomycetes</taxon>
        <taxon>Pleosporomycetidae</taxon>
        <taxon>Aulographales</taxon>
        <taxon>Rhizodiscinaceae</taxon>
        <taxon>Rhizodiscina</taxon>
    </lineage>
</organism>
<dbReference type="Pfam" id="PF06985">
    <property type="entry name" value="HET"/>
    <property type="match status" value="1"/>
</dbReference>
<proteinExistence type="predicted"/>
<gene>
    <name evidence="2" type="ORF">NA57DRAFT_60389</name>
</gene>
<reference evidence="2" key="1">
    <citation type="journal article" date="2020" name="Stud. Mycol.">
        <title>101 Dothideomycetes genomes: a test case for predicting lifestyles and emergence of pathogens.</title>
        <authorList>
            <person name="Haridas S."/>
            <person name="Albert R."/>
            <person name="Binder M."/>
            <person name="Bloem J."/>
            <person name="Labutti K."/>
            <person name="Salamov A."/>
            <person name="Andreopoulos B."/>
            <person name="Baker S."/>
            <person name="Barry K."/>
            <person name="Bills G."/>
            <person name="Bluhm B."/>
            <person name="Cannon C."/>
            <person name="Castanera R."/>
            <person name="Culley D."/>
            <person name="Daum C."/>
            <person name="Ezra D."/>
            <person name="Gonzalez J."/>
            <person name="Henrissat B."/>
            <person name="Kuo A."/>
            <person name="Liang C."/>
            <person name="Lipzen A."/>
            <person name="Lutzoni F."/>
            <person name="Magnuson J."/>
            <person name="Mondo S."/>
            <person name="Nolan M."/>
            <person name="Ohm R."/>
            <person name="Pangilinan J."/>
            <person name="Park H.-J."/>
            <person name="Ramirez L."/>
            <person name="Alfaro M."/>
            <person name="Sun H."/>
            <person name="Tritt A."/>
            <person name="Yoshinaga Y."/>
            <person name="Zwiers L.-H."/>
            <person name="Turgeon B."/>
            <person name="Goodwin S."/>
            <person name="Spatafora J."/>
            <person name="Crous P."/>
            <person name="Grigoriev I."/>
        </authorList>
    </citation>
    <scope>NUCLEOTIDE SEQUENCE</scope>
    <source>
        <strain evidence="2">CBS 133067</strain>
    </source>
</reference>
<dbReference type="EMBL" id="ML978134">
    <property type="protein sequence ID" value="KAF2094342.1"/>
    <property type="molecule type" value="Genomic_DNA"/>
</dbReference>
<sequence>MSYIHSCQYCSSVTIHSHRSARRPVYVLEDTPTRTLKAAPLNLSFNEAVFGARKGCPFLQWVTSLSSAKEKTCLNVIWSGNYPLDSAVPANPWIWWLGETQENPENIFRTVHKILAEKANILLCAEENDPAAEDFNTRPPALNLQLKTRFVQARGWLEECVKTHKCREENAFVPSHLILIDSTANPPNLRLVTREETSGIFLEYAALSYCWGKTQDFTLTSSSLESFLSSIPYDKLPQTIKDAILVTSEMGLRYLWVDAFCVIQDSNEEKAKEIGQMAEIYDHAHVTIAASKAKSVNEGFLWWPRIEMIRLGYECSSGEIGSVLFSPELNGDTRFSPEPLDTRGWALQEELLSPRRLEFGTYQSRWTCRETVKEDETVVDGWLKRKVTSPYMYGRVLSPQPVSWWDIVEIYTTRSLSDPHDRLRAISAVARKLGELSRDEYVAGLWRSSFIKGLHWGNFAQEQTKKEEDMHLGRLKNEDSDLHGTAPYIAPSWSWASVSHPVEFHYFYAPNELQQVKIAIIDIRTKTEPPDDPYGPLCDGSLKIKGPCCSFVVGERSELHAVNSDNQFVTHVSFPSVLVELDMVSGDHLFLLLLSVRHGEGYCLVLKQTDEEQYIRVGFMRLSGPSQYPVLSFEYKKEEWKEQIVTIL</sequence>